<evidence type="ECO:0000256" key="4">
    <source>
        <dbReference type="ARBA" id="ARBA00022475"/>
    </source>
</evidence>
<keyword evidence="4" id="KW-1003">Cell membrane</keyword>
<evidence type="ECO:0000256" key="5">
    <source>
        <dbReference type="ARBA" id="ARBA00022692"/>
    </source>
</evidence>
<dbReference type="NCBIfam" id="TIGR00771">
    <property type="entry name" value="DcuC"/>
    <property type="match status" value="1"/>
</dbReference>
<evidence type="ECO:0000256" key="8">
    <source>
        <dbReference type="SAM" id="Phobius"/>
    </source>
</evidence>
<proteinExistence type="inferred from homology"/>
<dbReference type="PANTHER" id="PTHR42002:SF2">
    <property type="entry name" value="ANAEROBIC C4-DICARBOXYLATE TRANSPORTER DCUC-RELATED"/>
    <property type="match status" value="1"/>
</dbReference>
<organism evidence="9 10">
    <name type="scientific">Gleimia hominis</name>
    <dbReference type="NCBI Taxonomy" id="595468"/>
    <lineage>
        <taxon>Bacteria</taxon>
        <taxon>Bacillati</taxon>
        <taxon>Actinomycetota</taxon>
        <taxon>Actinomycetes</taxon>
        <taxon>Actinomycetales</taxon>
        <taxon>Actinomycetaceae</taxon>
        <taxon>Gleimia</taxon>
    </lineage>
</organism>
<dbReference type="InterPro" id="IPR004669">
    <property type="entry name" value="C4_dicarb_anaerob_car"/>
</dbReference>
<evidence type="ECO:0000256" key="6">
    <source>
        <dbReference type="ARBA" id="ARBA00022989"/>
    </source>
</evidence>
<dbReference type="Proteomes" id="UP001247542">
    <property type="component" value="Unassembled WGS sequence"/>
</dbReference>
<reference evidence="9 10" key="1">
    <citation type="submission" date="2023-06" db="EMBL/GenBank/DDBJ databases">
        <title>Draft genome sequence of Gleimia hominis type strain CCUG 57540T.</title>
        <authorList>
            <person name="Salva-Serra F."/>
            <person name="Cardew S."/>
            <person name="Jensie Markopoulos S."/>
            <person name="Ohlen M."/>
            <person name="Inganas E."/>
            <person name="Svensson-Stadler L."/>
            <person name="Moore E.R.B."/>
        </authorList>
    </citation>
    <scope>NUCLEOTIDE SEQUENCE [LARGE SCALE GENOMIC DNA]</scope>
    <source>
        <strain evidence="9 10">CCUG 57540</strain>
    </source>
</reference>
<dbReference type="InterPro" id="IPR018385">
    <property type="entry name" value="C4_dicarb_anaerob_car-like"/>
</dbReference>
<dbReference type="EMBL" id="JASXSX010000001">
    <property type="protein sequence ID" value="MDT3766780.1"/>
    <property type="molecule type" value="Genomic_DNA"/>
</dbReference>
<keyword evidence="10" id="KW-1185">Reference proteome</keyword>
<dbReference type="RefSeq" id="WP_313271939.1">
    <property type="nucleotide sequence ID" value="NZ_JASXSX010000001.1"/>
</dbReference>
<keyword evidence="5 8" id="KW-0812">Transmembrane</keyword>
<feature type="transmembrane region" description="Helical" evidence="8">
    <location>
        <begin position="28"/>
        <end position="51"/>
    </location>
</feature>
<feature type="transmembrane region" description="Helical" evidence="8">
    <location>
        <begin position="310"/>
        <end position="327"/>
    </location>
</feature>
<protein>
    <submittedName>
        <fullName evidence="9">C4-dicarboxylate transporter DcuC</fullName>
    </submittedName>
</protein>
<dbReference type="PANTHER" id="PTHR42002">
    <property type="entry name" value="ANAEROBIC C4-DICARBOXYLATE TRANSPORTER DCUC-RELATED"/>
    <property type="match status" value="1"/>
</dbReference>
<evidence type="ECO:0000256" key="1">
    <source>
        <dbReference type="ARBA" id="ARBA00004651"/>
    </source>
</evidence>
<feature type="transmembrane region" description="Helical" evidence="8">
    <location>
        <begin position="271"/>
        <end position="290"/>
    </location>
</feature>
<comment type="subcellular location">
    <subcellularLocation>
        <location evidence="1">Cell membrane</location>
        <topology evidence="1">Multi-pass membrane protein</topology>
    </subcellularLocation>
</comment>
<evidence type="ECO:0000313" key="9">
    <source>
        <dbReference type="EMBL" id="MDT3766780.1"/>
    </source>
</evidence>
<feature type="transmembrane region" description="Helical" evidence="8">
    <location>
        <begin position="117"/>
        <end position="149"/>
    </location>
</feature>
<keyword evidence="3" id="KW-0813">Transport</keyword>
<name>A0ABU3I8S6_9ACTO</name>
<feature type="transmembrane region" description="Helical" evidence="8">
    <location>
        <begin position="410"/>
        <end position="429"/>
    </location>
</feature>
<evidence type="ECO:0000256" key="2">
    <source>
        <dbReference type="ARBA" id="ARBA00005275"/>
    </source>
</evidence>
<comment type="similarity">
    <text evidence="2">Belongs to the DcuC/DcuD transporter (TC 2.A.61) family.</text>
</comment>
<comment type="caution">
    <text evidence="9">The sequence shown here is derived from an EMBL/GenBank/DDBJ whole genome shotgun (WGS) entry which is preliminary data.</text>
</comment>
<feature type="transmembrane region" description="Helical" evidence="8">
    <location>
        <begin position="347"/>
        <end position="367"/>
    </location>
</feature>
<accession>A0ABU3I8S6</accession>
<evidence type="ECO:0000313" key="10">
    <source>
        <dbReference type="Proteomes" id="UP001247542"/>
    </source>
</evidence>
<feature type="transmembrane region" description="Helical" evidence="8">
    <location>
        <begin position="200"/>
        <end position="218"/>
    </location>
</feature>
<keyword evidence="7 8" id="KW-0472">Membrane</keyword>
<feature type="transmembrane region" description="Helical" evidence="8">
    <location>
        <begin position="71"/>
        <end position="92"/>
    </location>
</feature>
<gene>
    <name evidence="9" type="primary">dcuC</name>
    <name evidence="9" type="ORF">QS713_01690</name>
</gene>
<feature type="transmembrane region" description="Helical" evidence="8">
    <location>
        <begin position="435"/>
        <end position="453"/>
    </location>
</feature>
<feature type="transmembrane region" description="Helical" evidence="8">
    <location>
        <begin position="246"/>
        <end position="265"/>
    </location>
</feature>
<sequence>MSAFLAVLAIILTILAGFLMVKGYKPVIVLLGTGFVLLAVSLIVNPSVSLLEKDTTSGSRWFDILGLFEKIAGSQLTGVGLIIMAAGGFSAYMNKIGAARALVEVASGVVSRIRSPYLLLILAYFLGQLLIMVIPSAAGLAILLLVVLLPILKNAGVNPAAAGAVIATSSALPMGPATGTTVLAADIVKMSPAVYFVQNQLIVAVPTIITIAITHVFTQKYFDKRSKATTVDKMDEKDEGLQAPKWYSILVVLPIILLVIFSPIINDSIELSTVSAFVLVWAFASVIEVIRGRGRKEIVNGSTEFFQGMGKMFGSVVSLIIAAQFFAEGLKTTGLIDLLISSAEKTGYGITLMIVIFALTVGLVTFLTGSGVGAFSAFAKLAPQIATGLNSSATQLVTPMQFASGLFRSMSPVSGVVIAVAGGLGVSPLEIVKRTAVPMIVGSIMMTVLSMTLI</sequence>
<evidence type="ECO:0000256" key="7">
    <source>
        <dbReference type="ARBA" id="ARBA00023136"/>
    </source>
</evidence>
<dbReference type="NCBIfam" id="NF037994">
    <property type="entry name" value="DcuC_1"/>
    <property type="match status" value="1"/>
</dbReference>
<evidence type="ECO:0000256" key="3">
    <source>
        <dbReference type="ARBA" id="ARBA00022448"/>
    </source>
</evidence>
<dbReference type="Pfam" id="PF03606">
    <property type="entry name" value="DcuC"/>
    <property type="match status" value="1"/>
</dbReference>
<keyword evidence="6 8" id="KW-1133">Transmembrane helix</keyword>
<feature type="transmembrane region" description="Helical" evidence="8">
    <location>
        <begin position="6"/>
        <end position="21"/>
    </location>
</feature>